<protein>
    <submittedName>
        <fullName evidence="1">(wild Malaysian banana) hypothetical protein</fullName>
    </submittedName>
</protein>
<feature type="non-terminal residue" evidence="1">
    <location>
        <position position="100"/>
    </location>
</feature>
<name>A0A8D7A5W5_MUSAM</name>
<organism evidence="1">
    <name type="scientific">Musa acuminata subsp. malaccensis</name>
    <name type="common">Wild banana</name>
    <name type="synonym">Musa malaccensis</name>
    <dbReference type="NCBI Taxonomy" id="214687"/>
    <lineage>
        <taxon>Eukaryota</taxon>
        <taxon>Viridiplantae</taxon>
        <taxon>Streptophyta</taxon>
        <taxon>Embryophyta</taxon>
        <taxon>Tracheophyta</taxon>
        <taxon>Spermatophyta</taxon>
        <taxon>Magnoliopsida</taxon>
        <taxon>Liliopsida</taxon>
        <taxon>Zingiberales</taxon>
        <taxon>Musaceae</taxon>
        <taxon>Musa</taxon>
    </lineage>
</organism>
<proteinExistence type="predicted"/>
<accession>A0A8D7A5W5</accession>
<feature type="non-terminal residue" evidence="1">
    <location>
        <position position="1"/>
    </location>
</feature>
<sequence length="100" mass="10739">SFERRGEGAEDGLVAGDGEAHVVVEAELLLGLAEEALELGVVQVGDGHDEAAPVRADVDDEVALGNVHRRPFPPPRARAPLQHLLQYLSLNQLALLLDHH</sequence>
<dbReference type="AlphaFoldDB" id="A0A8D7A5W5"/>
<gene>
    <name evidence="1" type="ORF">GSMUA_131870.1</name>
</gene>
<dbReference type="EMBL" id="HG996469">
    <property type="protein sequence ID" value="CAG1843392.1"/>
    <property type="molecule type" value="Genomic_DNA"/>
</dbReference>
<evidence type="ECO:0000313" key="1">
    <source>
        <dbReference type="EMBL" id="CAG1843392.1"/>
    </source>
</evidence>
<reference evidence="1" key="1">
    <citation type="submission" date="2021-03" db="EMBL/GenBank/DDBJ databases">
        <authorList>
            <consortium name="Genoscope - CEA"/>
            <person name="William W."/>
        </authorList>
    </citation>
    <scope>NUCLEOTIDE SEQUENCE</scope>
    <source>
        <strain evidence="1">Doubled-haploid Pahang</strain>
    </source>
</reference>